<feature type="compositionally biased region" description="Polar residues" evidence="1">
    <location>
        <begin position="296"/>
        <end position="322"/>
    </location>
</feature>
<dbReference type="AlphaFoldDB" id="A0AAW0CXC1"/>
<proteinExistence type="predicted"/>
<feature type="transmembrane region" description="Helical" evidence="2">
    <location>
        <begin position="330"/>
        <end position="352"/>
    </location>
</feature>
<organism evidence="3 4">
    <name type="scientific">Paramarasmius palmivorus</name>
    <dbReference type="NCBI Taxonomy" id="297713"/>
    <lineage>
        <taxon>Eukaryota</taxon>
        <taxon>Fungi</taxon>
        <taxon>Dikarya</taxon>
        <taxon>Basidiomycota</taxon>
        <taxon>Agaricomycotina</taxon>
        <taxon>Agaricomycetes</taxon>
        <taxon>Agaricomycetidae</taxon>
        <taxon>Agaricales</taxon>
        <taxon>Marasmiineae</taxon>
        <taxon>Marasmiaceae</taxon>
        <taxon>Paramarasmius</taxon>
    </lineage>
</organism>
<evidence type="ECO:0008006" key="5">
    <source>
        <dbReference type="Google" id="ProtNLM"/>
    </source>
</evidence>
<feature type="region of interest" description="Disordered" evidence="1">
    <location>
        <begin position="291"/>
        <end position="322"/>
    </location>
</feature>
<sequence length="490" mass="52954">MASQSDVMIIVDDTSSAFTFDNSLWSVSRGRWYGNASMYASKASVASGIPALFEMSFYGTSVAFCGASPAPDNSPSFSVAIDSQQSSSLTYSEMAIDTQWYTSQTLSDQLHQITVSELDRVVLDYAIVTPGDQTPLQGSTIAVDDMSPEIVYHGNWKEEAGQSFNTASTLFVRPLRNTTHTSTAVGDSFVFQFAGSSVSVYGFLPLQVSGSFSVTFTVDNTPTSLVFPSPNSQFDAKRVTQPHFPFFQSPTLVGGNHTLLVNVTGLVGEQGFIVDHLTYTPSFDRLSQKPDFASAAGQSGPTSTQAIPAGQTQTQTTAESAKTKSNIGPIVGGVVGGIIVLTAIFATVFFCIRKRRKAEQRKAQVLMAEPFTGSITVTPSELSHQRLPPDTPSSSDQKPLFTARKTSSAFDTRSPTSGAGSSNSGSMHQTEVQQRLDQITLLTSRLEEARSTRHGSVDVDALYEEIDRLKRENEMLMKGYMPPPSYEATR</sequence>
<keyword evidence="2" id="KW-0812">Transmembrane</keyword>
<evidence type="ECO:0000256" key="2">
    <source>
        <dbReference type="SAM" id="Phobius"/>
    </source>
</evidence>
<evidence type="ECO:0000313" key="4">
    <source>
        <dbReference type="Proteomes" id="UP001383192"/>
    </source>
</evidence>
<protein>
    <recommendedName>
        <fullName evidence="5">Transmembrane protein</fullName>
    </recommendedName>
</protein>
<keyword evidence="4" id="KW-1185">Reference proteome</keyword>
<name>A0AAW0CXC1_9AGAR</name>
<evidence type="ECO:0000313" key="3">
    <source>
        <dbReference type="EMBL" id="KAK7043881.1"/>
    </source>
</evidence>
<keyword evidence="2" id="KW-0472">Membrane</keyword>
<evidence type="ECO:0000256" key="1">
    <source>
        <dbReference type="SAM" id="MobiDB-lite"/>
    </source>
</evidence>
<feature type="region of interest" description="Disordered" evidence="1">
    <location>
        <begin position="377"/>
        <end position="434"/>
    </location>
</feature>
<feature type="compositionally biased region" description="Polar residues" evidence="1">
    <location>
        <begin position="404"/>
        <end position="434"/>
    </location>
</feature>
<dbReference type="EMBL" id="JAYKXP010000027">
    <property type="protein sequence ID" value="KAK7043881.1"/>
    <property type="molecule type" value="Genomic_DNA"/>
</dbReference>
<reference evidence="3 4" key="1">
    <citation type="submission" date="2024-01" db="EMBL/GenBank/DDBJ databases">
        <title>A draft genome for a cacao thread blight-causing isolate of Paramarasmius palmivorus.</title>
        <authorList>
            <person name="Baruah I.K."/>
            <person name="Bukari Y."/>
            <person name="Amoako-Attah I."/>
            <person name="Meinhardt L.W."/>
            <person name="Bailey B.A."/>
            <person name="Cohen S.P."/>
        </authorList>
    </citation>
    <scope>NUCLEOTIDE SEQUENCE [LARGE SCALE GENOMIC DNA]</scope>
    <source>
        <strain evidence="3 4">GH-12</strain>
    </source>
</reference>
<dbReference type="Proteomes" id="UP001383192">
    <property type="component" value="Unassembled WGS sequence"/>
</dbReference>
<gene>
    <name evidence="3" type="ORF">VNI00_008047</name>
</gene>
<dbReference type="Gene3D" id="2.60.120.260">
    <property type="entry name" value="Galactose-binding domain-like"/>
    <property type="match status" value="2"/>
</dbReference>
<keyword evidence="2" id="KW-1133">Transmembrane helix</keyword>
<accession>A0AAW0CXC1</accession>
<comment type="caution">
    <text evidence="3">The sequence shown here is derived from an EMBL/GenBank/DDBJ whole genome shotgun (WGS) entry which is preliminary data.</text>
</comment>